<dbReference type="PROSITE" id="PS00982">
    <property type="entry name" value="PHYTOENE_DH"/>
    <property type="match status" value="1"/>
</dbReference>
<evidence type="ECO:0000256" key="9">
    <source>
        <dbReference type="SAM" id="Phobius"/>
    </source>
</evidence>
<keyword evidence="6 8" id="KW-0560">Oxidoreductase</keyword>
<evidence type="ECO:0000256" key="6">
    <source>
        <dbReference type="ARBA" id="ARBA00023002"/>
    </source>
</evidence>
<dbReference type="GO" id="GO:0016117">
    <property type="term" value="P:carotenoid biosynthetic process"/>
    <property type="evidence" value="ECO:0007669"/>
    <property type="project" value="UniProtKB-KW"/>
</dbReference>
<keyword evidence="12" id="KW-1185">Reference proteome</keyword>
<reference evidence="11 12" key="1">
    <citation type="submission" date="2018-02" db="EMBL/GenBank/DDBJ databases">
        <title>The genomes of Aspergillus section Nigri reveals drivers in fungal speciation.</title>
        <authorList>
            <consortium name="DOE Joint Genome Institute"/>
            <person name="Vesth T.C."/>
            <person name="Nybo J."/>
            <person name="Theobald S."/>
            <person name="Brandl J."/>
            <person name="Frisvad J.C."/>
            <person name="Nielsen K.F."/>
            <person name="Lyhne E.K."/>
            <person name="Kogle M.E."/>
            <person name="Kuo A."/>
            <person name="Riley R."/>
            <person name="Clum A."/>
            <person name="Nolan M."/>
            <person name="Lipzen A."/>
            <person name="Salamov A."/>
            <person name="Henrissat B."/>
            <person name="Wiebenga A."/>
            <person name="De vries R.P."/>
            <person name="Grigoriev I.V."/>
            <person name="Mortensen U.H."/>
            <person name="Andersen M.R."/>
            <person name="Baker S.E."/>
        </authorList>
    </citation>
    <scope>NUCLEOTIDE SEQUENCE [LARGE SCALE GENOMIC DNA]</scope>
    <source>
        <strain evidence="11 12">CBS 114.80</strain>
    </source>
</reference>
<organism evidence="11 12">
    <name type="scientific">Aspergillus indologenus CBS 114.80</name>
    <dbReference type="NCBI Taxonomy" id="1450541"/>
    <lineage>
        <taxon>Eukaryota</taxon>
        <taxon>Fungi</taxon>
        <taxon>Dikarya</taxon>
        <taxon>Ascomycota</taxon>
        <taxon>Pezizomycotina</taxon>
        <taxon>Eurotiomycetes</taxon>
        <taxon>Eurotiomycetidae</taxon>
        <taxon>Eurotiales</taxon>
        <taxon>Aspergillaceae</taxon>
        <taxon>Aspergillus</taxon>
        <taxon>Aspergillus subgen. Circumdati</taxon>
    </lineage>
</organism>
<gene>
    <name evidence="11" type="ORF">BP00DRAFT_333607</name>
</gene>
<comment type="pathway">
    <text evidence="2 8">Carotenoid biosynthesis.</text>
</comment>
<dbReference type="GO" id="GO:0016627">
    <property type="term" value="F:oxidoreductase activity, acting on the CH-CH group of donors"/>
    <property type="evidence" value="ECO:0007669"/>
    <property type="project" value="UniProtKB-ARBA"/>
</dbReference>
<sequence length="557" mass="62161">GAGTGGIAAAARLARDGFQVTVLEQHNFLGGRCSLQHRDRYVSCLCLSLLLMRELFDETFQDLGTSLEAEGVELLRCDPKYCIWFADHDTLELSSDLSKLKREVLRFQGPHGFCRLLEFMKETGRYYDLTVKHVLRALLCQPNVLPVLFAMRPWTTMSGRVQRYFTSTKMRQAWTFAAVYMGMSPYEAPGTYALQQSSETVDGIWYPRGGFQRVLQAPAEIGQAQEAEYRLHSPVARIILSDDRRTARGVRLQHSGEEILADTVIVNADLVYAYNQLLPPSDYAAALTHRPTSCSSISFFWAVDVPLPQLRPHNIFLAEHYRESFEAIFTHHSIPADPSFYVHVPSRIDPSAAPPGREALVVLVPVGSLRGPGEEGDQDQWEEEDKVVVVARTRDLVLQTIECRTGIPNLQSHILHETYETPRTWRAKFNLDRGAILGLSHSFGNMLCFRPTMRHPSIGGLYFVGASAHPGTGVPICLAGAKLVAERVKRDVESGGDRDCAAGRVYWWMLLGTLGAAVAVAVLFLRQSSLGRGGSGCWWVGGWLVVNMVQMRFFCLL</sequence>
<evidence type="ECO:0000256" key="1">
    <source>
        <dbReference type="ARBA" id="ARBA00001911"/>
    </source>
</evidence>
<keyword evidence="9" id="KW-0812">Transmembrane</keyword>
<dbReference type="PANTHER" id="PTHR43734">
    <property type="entry name" value="PHYTOENE DESATURASE"/>
    <property type="match status" value="1"/>
</dbReference>
<dbReference type="Gene3D" id="3.50.50.60">
    <property type="entry name" value="FAD/NAD(P)-binding domain"/>
    <property type="match status" value="2"/>
</dbReference>
<evidence type="ECO:0000256" key="4">
    <source>
        <dbReference type="ARBA" id="ARBA00013293"/>
    </source>
</evidence>
<comment type="cofactor">
    <cofactor evidence="1">
        <name>NAD(+)</name>
        <dbReference type="ChEBI" id="CHEBI:57540"/>
    </cofactor>
</comment>
<feature type="transmembrane region" description="Helical" evidence="9">
    <location>
        <begin position="505"/>
        <end position="525"/>
    </location>
</feature>
<dbReference type="SUPFAM" id="SSF51905">
    <property type="entry name" value="FAD/NAD(P)-binding domain"/>
    <property type="match status" value="1"/>
</dbReference>
<dbReference type="Pfam" id="PF13450">
    <property type="entry name" value="NAD_binding_8"/>
    <property type="match status" value="1"/>
</dbReference>
<feature type="transmembrane region" description="Helical" evidence="9">
    <location>
        <begin position="537"/>
        <end position="554"/>
    </location>
</feature>
<dbReference type="InterPro" id="IPR014105">
    <property type="entry name" value="Carotenoid/retinoid_OxRdtase"/>
</dbReference>
<evidence type="ECO:0000256" key="3">
    <source>
        <dbReference type="ARBA" id="ARBA00006046"/>
    </source>
</evidence>
<evidence type="ECO:0000256" key="5">
    <source>
        <dbReference type="ARBA" id="ARBA00022746"/>
    </source>
</evidence>
<dbReference type="InterPro" id="IPR036188">
    <property type="entry name" value="FAD/NAD-bd_sf"/>
</dbReference>
<dbReference type="NCBIfam" id="TIGR02734">
    <property type="entry name" value="crtI_fam"/>
    <property type="match status" value="1"/>
</dbReference>
<evidence type="ECO:0000313" key="12">
    <source>
        <dbReference type="Proteomes" id="UP000248817"/>
    </source>
</evidence>
<keyword evidence="9" id="KW-0472">Membrane</keyword>
<protein>
    <recommendedName>
        <fullName evidence="4">Phytoene desaturase</fullName>
    </recommendedName>
    <alternativeName>
        <fullName evidence="7">Phytoene desaturase (3,4-didehydrolycopene-forming)</fullName>
    </alternativeName>
</protein>
<comment type="similarity">
    <text evidence="3 8">Belongs to the carotenoid/retinoid oxidoreductase family.</text>
</comment>
<name>A0A2V5IGF2_9EURO</name>
<feature type="non-terminal residue" evidence="11">
    <location>
        <position position="1"/>
    </location>
</feature>
<feature type="domain" description="Amine oxidase" evidence="10">
    <location>
        <begin position="162"/>
        <end position="488"/>
    </location>
</feature>
<evidence type="ECO:0000256" key="7">
    <source>
        <dbReference type="ARBA" id="ARBA00034551"/>
    </source>
</evidence>
<dbReference type="Proteomes" id="UP000248817">
    <property type="component" value="Unassembled WGS sequence"/>
</dbReference>
<dbReference type="InterPro" id="IPR002937">
    <property type="entry name" value="Amino_oxidase"/>
</dbReference>
<proteinExistence type="inferred from homology"/>
<dbReference type="PANTHER" id="PTHR43734:SF1">
    <property type="entry name" value="PHYTOENE DESATURASE"/>
    <property type="match status" value="1"/>
</dbReference>
<accession>A0A2V5IGF2</accession>
<evidence type="ECO:0000256" key="8">
    <source>
        <dbReference type="RuleBase" id="RU362075"/>
    </source>
</evidence>
<evidence type="ECO:0000256" key="2">
    <source>
        <dbReference type="ARBA" id="ARBA00004829"/>
    </source>
</evidence>
<dbReference type="AlphaFoldDB" id="A0A2V5IGF2"/>
<keyword evidence="5 8" id="KW-0125">Carotenoid biosynthesis</keyword>
<keyword evidence="9" id="KW-1133">Transmembrane helix</keyword>
<dbReference type="Pfam" id="PF01593">
    <property type="entry name" value="Amino_oxidase"/>
    <property type="match status" value="1"/>
</dbReference>
<dbReference type="InterPro" id="IPR008150">
    <property type="entry name" value="Phytoene_DH_bac_CS"/>
</dbReference>
<dbReference type="EMBL" id="KZ825467">
    <property type="protein sequence ID" value="PYI35798.1"/>
    <property type="molecule type" value="Genomic_DNA"/>
</dbReference>
<evidence type="ECO:0000313" key="11">
    <source>
        <dbReference type="EMBL" id="PYI35798.1"/>
    </source>
</evidence>
<evidence type="ECO:0000259" key="10">
    <source>
        <dbReference type="Pfam" id="PF01593"/>
    </source>
</evidence>